<reference evidence="2" key="1">
    <citation type="journal article" date="2023" name="G3 (Bethesda)">
        <title>Genome assembly and association tests identify interacting loci associated with vigor, precocity, and sex in interspecific pistachio rootstocks.</title>
        <authorList>
            <person name="Palmer W."/>
            <person name="Jacygrad E."/>
            <person name="Sagayaradj S."/>
            <person name="Cavanaugh K."/>
            <person name="Han R."/>
            <person name="Bertier L."/>
            <person name="Beede B."/>
            <person name="Kafkas S."/>
            <person name="Golino D."/>
            <person name="Preece J."/>
            <person name="Michelmore R."/>
        </authorList>
    </citation>
    <scope>NUCLEOTIDE SEQUENCE [LARGE SCALE GENOMIC DNA]</scope>
</reference>
<accession>A0ACC0YQZ9</accession>
<keyword evidence="2" id="KW-1185">Reference proteome</keyword>
<dbReference type="Proteomes" id="UP001163603">
    <property type="component" value="Chromosome 5"/>
</dbReference>
<name>A0ACC0YQZ9_9ROSI</name>
<dbReference type="EMBL" id="CM047740">
    <property type="protein sequence ID" value="KAJ0040485.1"/>
    <property type="molecule type" value="Genomic_DNA"/>
</dbReference>
<sequence length="62" mass="7223">MSFIRVFGCDAYVHVPKEKSSKLDSTSEIYKFVGFKADIKGYKLWNPMSRSIISSRDLFLER</sequence>
<organism evidence="1 2">
    <name type="scientific">Pistacia integerrima</name>
    <dbReference type="NCBI Taxonomy" id="434235"/>
    <lineage>
        <taxon>Eukaryota</taxon>
        <taxon>Viridiplantae</taxon>
        <taxon>Streptophyta</taxon>
        <taxon>Embryophyta</taxon>
        <taxon>Tracheophyta</taxon>
        <taxon>Spermatophyta</taxon>
        <taxon>Magnoliopsida</taxon>
        <taxon>eudicotyledons</taxon>
        <taxon>Gunneridae</taxon>
        <taxon>Pentapetalae</taxon>
        <taxon>rosids</taxon>
        <taxon>malvids</taxon>
        <taxon>Sapindales</taxon>
        <taxon>Anacardiaceae</taxon>
        <taxon>Pistacia</taxon>
    </lineage>
</organism>
<evidence type="ECO:0000313" key="2">
    <source>
        <dbReference type="Proteomes" id="UP001163603"/>
    </source>
</evidence>
<protein>
    <submittedName>
        <fullName evidence="1">Uncharacterized protein</fullName>
    </submittedName>
</protein>
<evidence type="ECO:0000313" key="1">
    <source>
        <dbReference type="EMBL" id="KAJ0040485.1"/>
    </source>
</evidence>
<gene>
    <name evidence="1" type="ORF">Pint_27293</name>
</gene>
<comment type="caution">
    <text evidence="1">The sequence shown here is derived from an EMBL/GenBank/DDBJ whole genome shotgun (WGS) entry which is preliminary data.</text>
</comment>
<proteinExistence type="predicted"/>